<evidence type="ECO:0000313" key="4">
    <source>
        <dbReference type="EMBL" id="TWF91339.1"/>
    </source>
</evidence>
<organism evidence="4 5">
    <name type="scientific">Kitasatospora viridis</name>
    <dbReference type="NCBI Taxonomy" id="281105"/>
    <lineage>
        <taxon>Bacteria</taxon>
        <taxon>Bacillati</taxon>
        <taxon>Actinomycetota</taxon>
        <taxon>Actinomycetes</taxon>
        <taxon>Kitasatosporales</taxon>
        <taxon>Streptomycetaceae</taxon>
        <taxon>Kitasatospora</taxon>
    </lineage>
</organism>
<accession>A0A561TW56</accession>
<feature type="chain" id="PRO_5022024838" description="TrbL/VirB6 plasmid conjugal transfer protein" evidence="3">
    <location>
        <begin position="30"/>
        <end position="464"/>
    </location>
</feature>
<feature type="transmembrane region" description="Helical" evidence="2">
    <location>
        <begin position="140"/>
        <end position="161"/>
    </location>
</feature>
<name>A0A561TW56_9ACTN</name>
<keyword evidence="3" id="KW-0732">Signal</keyword>
<dbReference type="AlphaFoldDB" id="A0A561TW56"/>
<feature type="region of interest" description="Disordered" evidence="1">
    <location>
        <begin position="33"/>
        <end position="92"/>
    </location>
</feature>
<evidence type="ECO:0008006" key="6">
    <source>
        <dbReference type="Google" id="ProtNLM"/>
    </source>
</evidence>
<feature type="compositionally biased region" description="Low complexity" evidence="1">
    <location>
        <begin position="409"/>
        <end position="418"/>
    </location>
</feature>
<feature type="transmembrane region" description="Helical" evidence="2">
    <location>
        <begin position="294"/>
        <end position="317"/>
    </location>
</feature>
<feature type="compositionally biased region" description="Pro residues" evidence="1">
    <location>
        <begin position="437"/>
        <end position="451"/>
    </location>
</feature>
<proteinExistence type="predicted"/>
<feature type="region of interest" description="Disordered" evidence="1">
    <location>
        <begin position="409"/>
        <end position="464"/>
    </location>
</feature>
<dbReference type="EMBL" id="VIWT01000002">
    <property type="protein sequence ID" value="TWF91339.1"/>
    <property type="molecule type" value="Genomic_DNA"/>
</dbReference>
<keyword evidence="2" id="KW-0812">Transmembrane</keyword>
<dbReference type="Proteomes" id="UP000317940">
    <property type="component" value="Unassembled WGS sequence"/>
</dbReference>
<evidence type="ECO:0000256" key="3">
    <source>
        <dbReference type="SAM" id="SignalP"/>
    </source>
</evidence>
<reference evidence="4 5" key="1">
    <citation type="submission" date="2019-06" db="EMBL/GenBank/DDBJ databases">
        <title>Sequencing the genomes of 1000 actinobacteria strains.</title>
        <authorList>
            <person name="Klenk H.-P."/>
        </authorList>
    </citation>
    <scope>NUCLEOTIDE SEQUENCE [LARGE SCALE GENOMIC DNA]</scope>
    <source>
        <strain evidence="4 5">DSM 44826</strain>
    </source>
</reference>
<evidence type="ECO:0000313" key="5">
    <source>
        <dbReference type="Proteomes" id="UP000317940"/>
    </source>
</evidence>
<feature type="transmembrane region" description="Helical" evidence="2">
    <location>
        <begin position="182"/>
        <end position="203"/>
    </location>
</feature>
<keyword evidence="2" id="KW-1133">Transmembrane helix</keyword>
<feature type="transmembrane region" description="Helical" evidence="2">
    <location>
        <begin position="323"/>
        <end position="347"/>
    </location>
</feature>
<feature type="compositionally biased region" description="Pro residues" evidence="1">
    <location>
        <begin position="33"/>
        <end position="78"/>
    </location>
</feature>
<sequence>MTAVRSRLTTVAITVAVLAVVLLCGSAHADPITPPPAPGASPASPGPSPGLTPAPPIGGPPGPVPTPAPSPGPSPVPPADGGSGDGDSASWWDVPGQIREAITGWLADLIRPAVEPVVNTLVRMLLTPVDPAASGRVRELWQQMLTLALAGYGLFVLAAALTTMGHGSLQQRWGAPELLPRLVLGISASALSMTISETLLALANAVTVAVFGDGVRAEDVAGTLVGLVIAQLTGSAAPYLLVLQLVTVVLAVVLLVAALMRTAALVVLRVAAPLMLVCHAHPLSEGIARLWWRAYLGCLGTEIAQAVVLLVCVRVLLDPANYGLVPLASTTPLVNMLLLCCTLYLLIKIPSWIRRIVTSPARTITGGSAARVPGSRLLRTVAIAAIGMPLGPAALGTALRGGAGAGRFGRAAPWGPARGRPPRRSGGTGAAQQPARAPGPPRLPRPAPLRPPLDNGGRGRRGRS</sequence>
<evidence type="ECO:0000256" key="1">
    <source>
        <dbReference type="SAM" id="MobiDB-lite"/>
    </source>
</evidence>
<keyword evidence="5" id="KW-1185">Reference proteome</keyword>
<comment type="caution">
    <text evidence="4">The sequence shown here is derived from an EMBL/GenBank/DDBJ whole genome shotgun (WGS) entry which is preliminary data.</text>
</comment>
<keyword evidence="2" id="KW-0472">Membrane</keyword>
<gene>
    <name evidence="4" type="ORF">FHX73_12451</name>
</gene>
<protein>
    <recommendedName>
        <fullName evidence="6">TrbL/VirB6 plasmid conjugal transfer protein</fullName>
    </recommendedName>
</protein>
<evidence type="ECO:0000256" key="2">
    <source>
        <dbReference type="SAM" id="Phobius"/>
    </source>
</evidence>
<feature type="signal peptide" evidence="3">
    <location>
        <begin position="1"/>
        <end position="29"/>
    </location>
</feature>